<dbReference type="PANTHER" id="PTHR42837">
    <property type="entry name" value="REGULATOR OF SIGMA-E PROTEASE RSEP"/>
    <property type="match status" value="1"/>
</dbReference>
<comment type="similarity">
    <text evidence="3 11">Belongs to the peptidase M50B family.</text>
</comment>
<keyword evidence="4" id="KW-0645">Protease</keyword>
<proteinExistence type="inferred from homology"/>
<accession>A0ABS3J7J2</accession>
<feature type="transmembrane region" description="Helical" evidence="11">
    <location>
        <begin position="302"/>
        <end position="324"/>
    </location>
</feature>
<evidence type="ECO:0000256" key="3">
    <source>
        <dbReference type="ARBA" id="ARBA00007931"/>
    </source>
</evidence>
<evidence type="ECO:0000313" key="14">
    <source>
        <dbReference type="Proteomes" id="UP000664288"/>
    </source>
</evidence>
<keyword evidence="8 11" id="KW-1133">Transmembrane helix</keyword>
<dbReference type="CDD" id="cd06163">
    <property type="entry name" value="S2P-M50_PDZ_RseP-like"/>
    <property type="match status" value="1"/>
</dbReference>
<gene>
    <name evidence="13" type="primary">rseP</name>
    <name evidence="13" type="ORF">J1C47_15805</name>
</gene>
<keyword evidence="11" id="KW-0479">Metal-binding</keyword>
<feature type="transmembrane region" description="Helical" evidence="11">
    <location>
        <begin position="354"/>
        <end position="372"/>
    </location>
</feature>
<dbReference type="PANTHER" id="PTHR42837:SF2">
    <property type="entry name" value="MEMBRANE METALLOPROTEASE ARASP2, CHLOROPLASTIC-RELATED"/>
    <property type="match status" value="1"/>
</dbReference>
<feature type="domain" description="PDZ" evidence="12">
    <location>
        <begin position="127"/>
        <end position="206"/>
    </location>
</feature>
<evidence type="ECO:0000256" key="1">
    <source>
        <dbReference type="ARBA" id="ARBA00001947"/>
    </source>
</evidence>
<dbReference type="InterPro" id="IPR004387">
    <property type="entry name" value="Pept_M50_Zn"/>
</dbReference>
<dbReference type="EMBL" id="JAFMPY010000017">
    <property type="protein sequence ID" value="MBO0905110.1"/>
    <property type="molecule type" value="Genomic_DNA"/>
</dbReference>
<keyword evidence="10 11" id="KW-0472">Membrane</keyword>
<sequence>MEIGSIAAGLWDHGLIYVVPFLFVLTIIVFFHELGHFLIGRLCGIKALTFSVGFGPEIAGFTDRRGTRWKLAAIPLGGYVKFLGDENAASVPDRGAVEAMSETDRRQAFPAVSVGRRAATVAAGPIANFVLSIVIFSAVVFVNGRVVGDPVVSAVEPNSPAATAGFEPGDRVVSADGEAIDYFSDLQRHVAAAGENPISFEVERGGNPVRLTVTPRMETRKDEFGNSFTTPIVGLRADNSNGSFRLERLGPLQSIGYGVSQTWFVAKETVGFIGQVVTGRQSADQIGGPIRIAQVSSQVSTIGLGALLNLAALLSISIGILNLLPIPMLDGGHLLFYAFEAVRGRPLSERVQELGFRIGLALVTMLMIFAFWNDISGQV</sequence>
<evidence type="ECO:0000256" key="10">
    <source>
        <dbReference type="ARBA" id="ARBA00023136"/>
    </source>
</evidence>
<evidence type="ECO:0000256" key="11">
    <source>
        <dbReference type="RuleBase" id="RU362031"/>
    </source>
</evidence>
<dbReference type="EC" id="3.4.24.-" evidence="11"/>
<evidence type="ECO:0000313" key="13">
    <source>
        <dbReference type="EMBL" id="MBO0905110.1"/>
    </source>
</evidence>
<dbReference type="InterPro" id="IPR036034">
    <property type="entry name" value="PDZ_sf"/>
</dbReference>
<dbReference type="Pfam" id="PF17820">
    <property type="entry name" value="PDZ_6"/>
    <property type="match status" value="1"/>
</dbReference>
<dbReference type="Pfam" id="PF02163">
    <property type="entry name" value="Peptidase_M50"/>
    <property type="match status" value="1"/>
</dbReference>
<organism evidence="13 14">
    <name type="scientific">Jiella sonneratiae</name>
    <dbReference type="NCBI Taxonomy" id="2816856"/>
    <lineage>
        <taxon>Bacteria</taxon>
        <taxon>Pseudomonadati</taxon>
        <taxon>Pseudomonadota</taxon>
        <taxon>Alphaproteobacteria</taxon>
        <taxon>Hyphomicrobiales</taxon>
        <taxon>Aurantimonadaceae</taxon>
        <taxon>Jiella</taxon>
    </lineage>
</organism>
<comment type="cofactor">
    <cofactor evidence="1 11">
        <name>Zn(2+)</name>
        <dbReference type="ChEBI" id="CHEBI:29105"/>
    </cofactor>
</comment>
<keyword evidence="5 11" id="KW-0812">Transmembrane</keyword>
<dbReference type="GO" id="GO:0008237">
    <property type="term" value="F:metallopeptidase activity"/>
    <property type="evidence" value="ECO:0007669"/>
    <property type="project" value="UniProtKB-KW"/>
</dbReference>
<feature type="transmembrane region" description="Helical" evidence="11">
    <location>
        <begin position="126"/>
        <end position="144"/>
    </location>
</feature>
<dbReference type="InterPro" id="IPR008915">
    <property type="entry name" value="Peptidase_M50"/>
</dbReference>
<evidence type="ECO:0000256" key="9">
    <source>
        <dbReference type="ARBA" id="ARBA00023049"/>
    </source>
</evidence>
<evidence type="ECO:0000256" key="5">
    <source>
        <dbReference type="ARBA" id="ARBA00022692"/>
    </source>
</evidence>
<evidence type="ECO:0000256" key="7">
    <source>
        <dbReference type="ARBA" id="ARBA00022833"/>
    </source>
</evidence>
<dbReference type="NCBIfam" id="TIGR00054">
    <property type="entry name" value="RIP metalloprotease RseP"/>
    <property type="match status" value="1"/>
</dbReference>
<evidence type="ECO:0000256" key="8">
    <source>
        <dbReference type="ARBA" id="ARBA00022989"/>
    </source>
</evidence>
<dbReference type="InterPro" id="IPR001478">
    <property type="entry name" value="PDZ"/>
</dbReference>
<dbReference type="Proteomes" id="UP000664288">
    <property type="component" value="Unassembled WGS sequence"/>
</dbReference>
<keyword evidence="6 11" id="KW-0378">Hydrolase</keyword>
<dbReference type="InterPro" id="IPR041489">
    <property type="entry name" value="PDZ_6"/>
</dbReference>
<evidence type="ECO:0000256" key="6">
    <source>
        <dbReference type="ARBA" id="ARBA00022801"/>
    </source>
</evidence>
<keyword evidence="9 11" id="KW-0482">Metalloprotease</keyword>
<keyword evidence="14" id="KW-1185">Reference proteome</keyword>
<dbReference type="Gene3D" id="2.30.42.10">
    <property type="match status" value="1"/>
</dbReference>
<evidence type="ECO:0000256" key="2">
    <source>
        <dbReference type="ARBA" id="ARBA00004141"/>
    </source>
</evidence>
<comment type="subcellular location">
    <subcellularLocation>
        <location evidence="2">Membrane</location>
        <topology evidence="2">Multi-pass membrane protein</topology>
    </subcellularLocation>
</comment>
<dbReference type="RefSeq" id="WP_207351747.1">
    <property type="nucleotide sequence ID" value="NZ_JAFMPY010000017.1"/>
</dbReference>
<dbReference type="SUPFAM" id="SSF50156">
    <property type="entry name" value="PDZ domain-like"/>
    <property type="match status" value="1"/>
</dbReference>
<dbReference type="CDD" id="cd23081">
    <property type="entry name" value="cpPDZ_EcRseP-like"/>
    <property type="match status" value="1"/>
</dbReference>
<dbReference type="SMART" id="SM00228">
    <property type="entry name" value="PDZ"/>
    <property type="match status" value="1"/>
</dbReference>
<evidence type="ECO:0000256" key="4">
    <source>
        <dbReference type="ARBA" id="ARBA00022670"/>
    </source>
</evidence>
<comment type="caution">
    <text evidence="13">The sequence shown here is derived from an EMBL/GenBank/DDBJ whole genome shotgun (WGS) entry which is preliminary data.</text>
</comment>
<keyword evidence="7 11" id="KW-0862">Zinc</keyword>
<evidence type="ECO:0000259" key="12">
    <source>
        <dbReference type="SMART" id="SM00228"/>
    </source>
</evidence>
<feature type="transmembrane region" description="Helical" evidence="11">
    <location>
        <begin position="14"/>
        <end position="31"/>
    </location>
</feature>
<reference evidence="13 14" key="1">
    <citation type="submission" date="2021-03" db="EMBL/GenBank/DDBJ databases">
        <title>Whole genome sequence of Jiella sp. MQZ13P-4.</title>
        <authorList>
            <person name="Tuo L."/>
        </authorList>
    </citation>
    <scope>NUCLEOTIDE SEQUENCE [LARGE SCALE GENOMIC DNA]</scope>
    <source>
        <strain evidence="13 14">MQZ13P-4</strain>
    </source>
</reference>
<protein>
    <recommendedName>
        <fullName evidence="11">Zinc metalloprotease</fullName>
        <ecNumber evidence="11">3.4.24.-</ecNumber>
    </recommendedName>
</protein>
<name>A0ABS3J7J2_9HYPH</name>